<evidence type="ECO:0000313" key="7">
    <source>
        <dbReference type="EMBL" id="GAA2932187.1"/>
    </source>
</evidence>
<dbReference type="PRINTS" id="PR00722">
    <property type="entry name" value="CHYMOTRYPSIN"/>
</dbReference>
<dbReference type="InterPro" id="IPR033116">
    <property type="entry name" value="TRYPSIN_SER"/>
</dbReference>
<evidence type="ECO:0000259" key="6">
    <source>
        <dbReference type="PROSITE" id="PS50240"/>
    </source>
</evidence>
<dbReference type="InterPro" id="IPR043504">
    <property type="entry name" value="Peptidase_S1_PA_chymotrypsin"/>
</dbReference>
<gene>
    <name evidence="7" type="ORF">GCM10010446_16250</name>
</gene>
<proteinExistence type="inferred from homology"/>
<accession>A0ABP6JGL7</accession>
<dbReference type="InterPro" id="IPR001314">
    <property type="entry name" value="Peptidase_S1A"/>
</dbReference>
<keyword evidence="4" id="KW-0720">Serine protease</keyword>
<evidence type="ECO:0000256" key="3">
    <source>
        <dbReference type="ARBA" id="ARBA00023157"/>
    </source>
</evidence>
<organism evidence="7 8">
    <name type="scientific">Streptomyces enissocaesilis</name>
    <dbReference type="NCBI Taxonomy" id="332589"/>
    <lineage>
        <taxon>Bacteria</taxon>
        <taxon>Bacillati</taxon>
        <taxon>Actinomycetota</taxon>
        <taxon>Actinomycetes</taxon>
        <taxon>Kitasatosporales</taxon>
        <taxon>Streptomycetaceae</taxon>
        <taxon>Streptomyces</taxon>
        <taxon>Streptomyces rochei group</taxon>
    </lineage>
</organism>
<dbReference type="InterPro" id="IPR018114">
    <property type="entry name" value="TRYPSIN_HIS"/>
</dbReference>
<dbReference type="PANTHER" id="PTHR24276:SF98">
    <property type="entry name" value="FI18310P1-RELATED"/>
    <property type="match status" value="1"/>
</dbReference>
<feature type="chain" id="PRO_5047402500" description="Peptidase S1 domain-containing protein" evidence="5">
    <location>
        <begin position="41"/>
        <end position="583"/>
    </location>
</feature>
<name>A0ABP6JGL7_9ACTN</name>
<comment type="caution">
    <text evidence="7">The sequence shown here is derived from an EMBL/GenBank/DDBJ whole genome shotgun (WGS) entry which is preliminary data.</text>
</comment>
<evidence type="ECO:0000256" key="2">
    <source>
        <dbReference type="ARBA" id="ARBA00022729"/>
    </source>
</evidence>
<reference evidence="8" key="1">
    <citation type="journal article" date="2019" name="Int. J. Syst. Evol. Microbiol.">
        <title>The Global Catalogue of Microorganisms (GCM) 10K type strain sequencing project: providing services to taxonomists for standard genome sequencing and annotation.</title>
        <authorList>
            <consortium name="The Broad Institute Genomics Platform"/>
            <consortium name="The Broad Institute Genome Sequencing Center for Infectious Disease"/>
            <person name="Wu L."/>
            <person name="Ma J."/>
        </authorList>
    </citation>
    <scope>NUCLEOTIDE SEQUENCE [LARGE SCALE GENOMIC DNA]</scope>
    <source>
        <strain evidence="8">JCM 9088</strain>
    </source>
</reference>
<protein>
    <recommendedName>
        <fullName evidence="6">Peptidase S1 domain-containing protein</fullName>
    </recommendedName>
</protein>
<dbReference type="InterPro" id="IPR001254">
    <property type="entry name" value="Trypsin_dom"/>
</dbReference>
<dbReference type="Pfam" id="PF13517">
    <property type="entry name" value="FG-GAP_3"/>
    <property type="match status" value="1"/>
</dbReference>
<evidence type="ECO:0000256" key="5">
    <source>
        <dbReference type="SAM" id="SignalP"/>
    </source>
</evidence>
<dbReference type="PANTHER" id="PTHR24276">
    <property type="entry name" value="POLYSERASE-RELATED"/>
    <property type="match status" value="1"/>
</dbReference>
<keyword evidence="4" id="KW-0645">Protease</keyword>
<feature type="signal peptide" evidence="5">
    <location>
        <begin position="1"/>
        <end position="40"/>
    </location>
</feature>
<dbReference type="Gene3D" id="2.40.10.10">
    <property type="entry name" value="Trypsin-like serine proteases"/>
    <property type="match status" value="1"/>
</dbReference>
<keyword evidence="8" id="KW-1185">Reference proteome</keyword>
<dbReference type="PROSITE" id="PS00134">
    <property type="entry name" value="TRYPSIN_HIS"/>
    <property type="match status" value="1"/>
</dbReference>
<dbReference type="InterPro" id="IPR013517">
    <property type="entry name" value="FG-GAP"/>
</dbReference>
<evidence type="ECO:0000256" key="4">
    <source>
        <dbReference type="RuleBase" id="RU363034"/>
    </source>
</evidence>
<dbReference type="InterPro" id="IPR050430">
    <property type="entry name" value="Peptidase_S1"/>
</dbReference>
<dbReference type="Gene3D" id="2.115.10.10">
    <property type="entry name" value="Tachylectin 2"/>
    <property type="match status" value="1"/>
</dbReference>
<dbReference type="Pfam" id="PF00089">
    <property type="entry name" value="Trypsin"/>
    <property type="match status" value="1"/>
</dbReference>
<feature type="domain" description="Peptidase S1" evidence="6">
    <location>
        <begin position="91"/>
        <end position="329"/>
    </location>
</feature>
<dbReference type="InterPro" id="IPR028994">
    <property type="entry name" value="Integrin_alpha_N"/>
</dbReference>
<keyword evidence="4" id="KW-0378">Hydrolase</keyword>
<evidence type="ECO:0000313" key="8">
    <source>
        <dbReference type="Proteomes" id="UP001500403"/>
    </source>
</evidence>
<keyword evidence="3" id="KW-1015">Disulfide bond</keyword>
<dbReference type="SUPFAM" id="SSF69318">
    <property type="entry name" value="Integrin alpha N-terminal domain"/>
    <property type="match status" value="1"/>
</dbReference>
<dbReference type="InterPro" id="IPR009003">
    <property type="entry name" value="Peptidase_S1_PA"/>
</dbReference>
<sequence>MISGKQGGKHRRRMRITVPAAATAIAAAVAGVMLTAPANAAVPPPTPTIRPAVSSPSQAELEARLAAAAKTAEQPSEAARFSSGGAIDPKVIGGTTTTIASAPWMAQLFYEDGENSFFCGGAVIAPTKILTAAHCVKGADWKGKGVVVTGTEKLATDADHGGAVTGVWRQWNHPKYSDYTLDNDIAVLTLATPVKVRPINITKSDDTTSYKPGTTATVYGWGRTSSTSNDISPTLRKASLPINSDTTCANWELGGEFVKGHMVCAGKPASGRDTGTVTACNGDSGGPLVVGGRIVGVVSWGIENCVEKGAYSVYAKVSTYAGSVVPRVDDANITGDHRSDVLARRSASDGTLYSYESKGTSFATRVPAGDYSDANVILQTDLNRDDYEDMIIRTKAGDVWWSHYVPSTERWADTKIASGWSSRKQIVVPGDVTGDALPDLLSVDSDGALWIYPGRGDGTFSARVKVGTGWSQFSSLRGNGDFTGDGKADLIARKSSTSEMFLYRGTGTSGTAVFAAKLKVRTWTGYNAFDAAGDVTGDGKADYLARTPGGTLYLYPGTGKASSEIFATRVKIGTGWQQYNIFG</sequence>
<dbReference type="SMART" id="SM00020">
    <property type="entry name" value="Tryp_SPc"/>
    <property type="match status" value="1"/>
</dbReference>
<dbReference type="CDD" id="cd00190">
    <property type="entry name" value="Tryp_SPc"/>
    <property type="match status" value="1"/>
</dbReference>
<dbReference type="Proteomes" id="UP001500403">
    <property type="component" value="Unassembled WGS sequence"/>
</dbReference>
<dbReference type="PROSITE" id="PS00135">
    <property type="entry name" value="TRYPSIN_SER"/>
    <property type="match status" value="1"/>
</dbReference>
<dbReference type="PROSITE" id="PS50240">
    <property type="entry name" value="TRYPSIN_DOM"/>
    <property type="match status" value="1"/>
</dbReference>
<dbReference type="EMBL" id="BAAAUD010000014">
    <property type="protein sequence ID" value="GAA2932187.1"/>
    <property type="molecule type" value="Genomic_DNA"/>
</dbReference>
<dbReference type="SUPFAM" id="SSF50494">
    <property type="entry name" value="Trypsin-like serine proteases"/>
    <property type="match status" value="1"/>
</dbReference>
<keyword evidence="2 5" id="KW-0732">Signal</keyword>
<evidence type="ECO:0000256" key="1">
    <source>
        <dbReference type="ARBA" id="ARBA00007664"/>
    </source>
</evidence>
<comment type="similarity">
    <text evidence="1">Belongs to the peptidase S1 family.</text>
</comment>